<dbReference type="PANTHER" id="PTHR23291">
    <property type="entry name" value="BAX INHIBITOR-RELATED"/>
    <property type="match status" value="1"/>
</dbReference>
<evidence type="ECO:0000256" key="3">
    <source>
        <dbReference type="ARBA" id="ARBA00022989"/>
    </source>
</evidence>
<comment type="caution">
    <text evidence="6">The sequence shown here is derived from an EMBL/GenBank/DDBJ whole genome shotgun (WGS) entry which is preliminary data.</text>
</comment>
<feature type="transmembrane region" description="Helical" evidence="5">
    <location>
        <begin position="114"/>
        <end position="138"/>
    </location>
</feature>
<dbReference type="EMBL" id="QMKO01000373">
    <property type="protein sequence ID" value="RTG91238.1"/>
    <property type="molecule type" value="Genomic_DNA"/>
</dbReference>
<proteinExistence type="inferred from homology"/>
<sequence>MNYSRDPPPPYESAANINSAPYPNIGFAAGPYSEPAGYQDNPSDQEPKYNRNGNFTSLQYSDKYVRHLSFERPPVKKWVSKNSWFYYLSYATFLCTYIALVCCPSVRRRYPGNVIALSVFILQVVYGGLAALLFGVFVHHFSIFLSYILSLLCIFVIFFQYLAFDTQHIIGGRELELSAEEYIFGALQLYLDVVNLFLIILSFFGNRDS</sequence>
<dbReference type="GO" id="GO:2001234">
    <property type="term" value="P:negative regulation of apoptotic signaling pathway"/>
    <property type="evidence" value="ECO:0007669"/>
    <property type="project" value="TreeGrafter"/>
</dbReference>
<dbReference type="GO" id="GO:0005783">
    <property type="term" value="C:endoplasmic reticulum"/>
    <property type="evidence" value="ECO:0007669"/>
    <property type="project" value="TreeGrafter"/>
</dbReference>
<name>A0A430QU81_SCHBO</name>
<feature type="transmembrane region" description="Helical" evidence="5">
    <location>
        <begin position="144"/>
        <end position="162"/>
    </location>
</feature>
<organism evidence="6 7">
    <name type="scientific">Schistosoma bovis</name>
    <name type="common">Blood fluke</name>
    <dbReference type="NCBI Taxonomy" id="6184"/>
    <lineage>
        <taxon>Eukaryota</taxon>
        <taxon>Metazoa</taxon>
        <taxon>Spiralia</taxon>
        <taxon>Lophotrochozoa</taxon>
        <taxon>Platyhelminthes</taxon>
        <taxon>Trematoda</taxon>
        <taxon>Digenea</taxon>
        <taxon>Strigeidida</taxon>
        <taxon>Schistosomatoidea</taxon>
        <taxon>Schistosomatidae</taxon>
        <taxon>Schistosoma</taxon>
    </lineage>
</organism>
<keyword evidence="3 5" id="KW-1133">Transmembrane helix</keyword>
<comment type="caution">
    <text evidence="5">Lacks conserved residue(s) required for the propagation of feature annotation.</text>
</comment>
<dbReference type="InterPro" id="IPR006214">
    <property type="entry name" value="Bax_inhibitor_1-related"/>
</dbReference>
<keyword evidence="7" id="KW-1185">Reference proteome</keyword>
<feature type="transmembrane region" description="Helical" evidence="5">
    <location>
        <begin position="182"/>
        <end position="204"/>
    </location>
</feature>
<keyword evidence="2 5" id="KW-0812">Transmembrane</keyword>
<comment type="subcellular location">
    <subcellularLocation>
        <location evidence="1">Membrane</location>
        <topology evidence="1">Multi-pass membrane protein</topology>
    </subcellularLocation>
</comment>
<evidence type="ECO:0008006" key="8">
    <source>
        <dbReference type="Google" id="ProtNLM"/>
    </source>
</evidence>
<reference evidence="6 7" key="1">
    <citation type="journal article" date="2019" name="PLoS Pathog.">
        <title>Genome sequence of the bovine parasite Schistosoma bovis Tanzania.</title>
        <authorList>
            <person name="Oey H."/>
            <person name="Zakrzewski M."/>
            <person name="Gobert G."/>
            <person name="Gravermann K."/>
            <person name="Stoye J."/>
            <person name="Jones M."/>
            <person name="Mcmanus D."/>
            <person name="Krause L."/>
        </authorList>
    </citation>
    <scope>NUCLEOTIDE SEQUENCE [LARGE SCALE GENOMIC DNA]</scope>
    <source>
        <strain evidence="6 7">TAN1997</strain>
    </source>
</reference>
<dbReference type="GO" id="GO:0005794">
    <property type="term" value="C:Golgi apparatus"/>
    <property type="evidence" value="ECO:0007669"/>
    <property type="project" value="TreeGrafter"/>
</dbReference>
<dbReference type="Proteomes" id="UP000290809">
    <property type="component" value="Unassembled WGS sequence"/>
</dbReference>
<protein>
    <recommendedName>
        <fullName evidence="8">Bax inhibitor 1</fullName>
    </recommendedName>
</protein>
<evidence type="ECO:0000313" key="6">
    <source>
        <dbReference type="EMBL" id="RTG91238.1"/>
    </source>
</evidence>
<dbReference type="PANTHER" id="PTHR23291:SF127">
    <property type="entry name" value="PROTEIN LIFEGUARD 1-LIKE"/>
    <property type="match status" value="1"/>
</dbReference>
<feature type="transmembrane region" description="Helical" evidence="5">
    <location>
        <begin position="84"/>
        <end position="102"/>
    </location>
</feature>
<evidence type="ECO:0000313" key="7">
    <source>
        <dbReference type="Proteomes" id="UP000290809"/>
    </source>
</evidence>
<evidence type="ECO:0000256" key="1">
    <source>
        <dbReference type="ARBA" id="ARBA00004141"/>
    </source>
</evidence>
<evidence type="ECO:0000256" key="5">
    <source>
        <dbReference type="RuleBase" id="RU004379"/>
    </source>
</evidence>
<keyword evidence="4 5" id="KW-0472">Membrane</keyword>
<dbReference type="AlphaFoldDB" id="A0A430QU81"/>
<dbReference type="Pfam" id="PF01027">
    <property type="entry name" value="Bax1-I"/>
    <property type="match status" value="1"/>
</dbReference>
<evidence type="ECO:0000256" key="4">
    <source>
        <dbReference type="ARBA" id="ARBA00023136"/>
    </source>
</evidence>
<accession>A0A430QU81</accession>
<gene>
    <name evidence="6" type="ORF">DC041_0004809</name>
</gene>
<dbReference type="GO" id="GO:0016020">
    <property type="term" value="C:membrane"/>
    <property type="evidence" value="ECO:0007669"/>
    <property type="project" value="UniProtKB-SubCell"/>
</dbReference>
<comment type="similarity">
    <text evidence="5">Belongs to the BI1 family.</text>
</comment>
<evidence type="ECO:0000256" key="2">
    <source>
        <dbReference type="ARBA" id="ARBA00022692"/>
    </source>
</evidence>